<proteinExistence type="predicted"/>
<dbReference type="Proteomes" id="UP000824120">
    <property type="component" value="Chromosome 7"/>
</dbReference>
<dbReference type="Gene3D" id="1.10.8.10">
    <property type="entry name" value="DNA helicase RuvA subunit, C-terminal domain"/>
    <property type="match status" value="1"/>
</dbReference>
<sequence length="165" mass="17501">MENQANLAADAQREELVNTFCEITSASKPEALFFLESHNFDLDAAVSTFFENSTFATTAAAAVDEDDEAPVPASAATNVAAQGSSPSRSRSPSPPRPRNPPTSSRGAAERRTGGIHSFSDLNRRPVTGSGSDSDEPQEYYTGGEKGITGDTNATLLLALYCFIHI</sequence>
<keyword evidence="3" id="KW-1185">Reference proteome</keyword>
<dbReference type="AlphaFoldDB" id="A0A9J5YCH1"/>
<accession>A0A9J5YCH1</accession>
<dbReference type="SUPFAM" id="SSF46934">
    <property type="entry name" value="UBA-like"/>
    <property type="match status" value="1"/>
</dbReference>
<dbReference type="OrthoDB" id="25887at2759"/>
<evidence type="ECO:0000256" key="1">
    <source>
        <dbReference type="SAM" id="MobiDB-lite"/>
    </source>
</evidence>
<reference evidence="2 3" key="1">
    <citation type="submission" date="2020-09" db="EMBL/GenBank/DDBJ databases">
        <title>De no assembly of potato wild relative species, Solanum commersonii.</title>
        <authorList>
            <person name="Cho K."/>
        </authorList>
    </citation>
    <scope>NUCLEOTIDE SEQUENCE [LARGE SCALE GENOMIC DNA]</scope>
    <source>
        <strain evidence="2">LZ3.2</strain>
        <tissue evidence="2">Leaf</tissue>
    </source>
</reference>
<evidence type="ECO:0000313" key="3">
    <source>
        <dbReference type="Proteomes" id="UP000824120"/>
    </source>
</evidence>
<evidence type="ECO:0000313" key="2">
    <source>
        <dbReference type="EMBL" id="KAG5596678.1"/>
    </source>
</evidence>
<protein>
    <submittedName>
        <fullName evidence="2">Uncharacterized protein</fullName>
    </submittedName>
</protein>
<dbReference type="EMBL" id="JACXVP010000007">
    <property type="protein sequence ID" value="KAG5596678.1"/>
    <property type="molecule type" value="Genomic_DNA"/>
</dbReference>
<gene>
    <name evidence="2" type="ORF">H5410_037910</name>
</gene>
<dbReference type="InterPro" id="IPR009060">
    <property type="entry name" value="UBA-like_sf"/>
</dbReference>
<feature type="region of interest" description="Disordered" evidence="1">
    <location>
        <begin position="64"/>
        <end position="147"/>
    </location>
</feature>
<dbReference type="Pfam" id="PF14555">
    <property type="entry name" value="UBA_4"/>
    <property type="match status" value="1"/>
</dbReference>
<name>A0A9J5YCH1_SOLCO</name>
<comment type="caution">
    <text evidence="2">The sequence shown here is derived from an EMBL/GenBank/DDBJ whole genome shotgun (WGS) entry which is preliminary data.</text>
</comment>
<organism evidence="2 3">
    <name type="scientific">Solanum commersonii</name>
    <name type="common">Commerson's wild potato</name>
    <name type="synonym">Commerson's nightshade</name>
    <dbReference type="NCBI Taxonomy" id="4109"/>
    <lineage>
        <taxon>Eukaryota</taxon>
        <taxon>Viridiplantae</taxon>
        <taxon>Streptophyta</taxon>
        <taxon>Embryophyta</taxon>
        <taxon>Tracheophyta</taxon>
        <taxon>Spermatophyta</taxon>
        <taxon>Magnoliopsida</taxon>
        <taxon>eudicotyledons</taxon>
        <taxon>Gunneridae</taxon>
        <taxon>Pentapetalae</taxon>
        <taxon>asterids</taxon>
        <taxon>lamiids</taxon>
        <taxon>Solanales</taxon>
        <taxon>Solanaceae</taxon>
        <taxon>Solanoideae</taxon>
        <taxon>Solaneae</taxon>
        <taxon>Solanum</taxon>
    </lineage>
</organism>
<dbReference type="FunFam" id="1.10.8.10:FF:000020">
    <property type="entry name" value="NSFL1 (p97) cofactor (p47)"/>
    <property type="match status" value="1"/>
</dbReference>